<proteinExistence type="predicted"/>
<reference evidence="2" key="1">
    <citation type="journal article" date="2019" name="bioRxiv">
        <title>The Genome of the Zebra Mussel, Dreissena polymorpha: A Resource for Invasive Species Research.</title>
        <authorList>
            <person name="McCartney M.A."/>
            <person name="Auch B."/>
            <person name="Kono T."/>
            <person name="Mallez S."/>
            <person name="Zhang Y."/>
            <person name="Obille A."/>
            <person name="Becker A."/>
            <person name="Abrahante J.E."/>
            <person name="Garbe J."/>
            <person name="Badalamenti J.P."/>
            <person name="Herman A."/>
            <person name="Mangelson H."/>
            <person name="Liachko I."/>
            <person name="Sullivan S."/>
            <person name="Sone E.D."/>
            <person name="Koren S."/>
            <person name="Silverstein K.A.T."/>
            <person name="Beckman K.B."/>
            <person name="Gohl D.M."/>
        </authorList>
    </citation>
    <scope>NUCLEOTIDE SEQUENCE</scope>
    <source>
        <strain evidence="2">Duluth1</strain>
        <tissue evidence="2">Whole animal</tissue>
    </source>
</reference>
<evidence type="ECO:0000313" key="2">
    <source>
        <dbReference type="EMBL" id="KAH3884727.1"/>
    </source>
</evidence>
<dbReference type="Proteomes" id="UP000828390">
    <property type="component" value="Unassembled WGS sequence"/>
</dbReference>
<comment type="caution">
    <text evidence="2">The sequence shown here is derived from an EMBL/GenBank/DDBJ whole genome shotgun (WGS) entry which is preliminary data.</text>
</comment>
<feature type="compositionally biased region" description="Basic and acidic residues" evidence="1">
    <location>
        <begin position="8"/>
        <end position="20"/>
    </location>
</feature>
<protein>
    <submittedName>
        <fullName evidence="2">Uncharacterized protein</fullName>
    </submittedName>
</protein>
<name>A0A9D4N104_DREPO</name>
<dbReference type="AlphaFoldDB" id="A0A9D4N104"/>
<evidence type="ECO:0000256" key="1">
    <source>
        <dbReference type="SAM" id="MobiDB-lite"/>
    </source>
</evidence>
<gene>
    <name evidence="2" type="ORF">DPMN_008713</name>
</gene>
<evidence type="ECO:0000313" key="3">
    <source>
        <dbReference type="Proteomes" id="UP000828390"/>
    </source>
</evidence>
<accession>A0A9D4N104</accession>
<dbReference type="EMBL" id="JAIWYP010000001">
    <property type="protein sequence ID" value="KAH3884727.1"/>
    <property type="molecule type" value="Genomic_DNA"/>
</dbReference>
<keyword evidence="3" id="KW-1185">Reference proteome</keyword>
<reference evidence="2" key="2">
    <citation type="submission" date="2020-11" db="EMBL/GenBank/DDBJ databases">
        <authorList>
            <person name="McCartney M.A."/>
            <person name="Auch B."/>
            <person name="Kono T."/>
            <person name="Mallez S."/>
            <person name="Becker A."/>
            <person name="Gohl D.M."/>
            <person name="Silverstein K.A.T."/>
            <person name="Koren S."/>
            <person name="Bechman K.B."/>
            <person name="Herman A."/>
            <person name="Abrahante J.E."/>
            <person name="Garbe J."/>
        </authorList>
    </citation>
    <scope>NUCLEOTIDE SEQUENCE</scope>
    <source>
        <strain evidence="2">Duluth1</strain>
        <tissue evidence="2">Whole animal</tissue>
    </source>
</reference>
<feature type="region of interest" description="Disordered" evidence="1">
    <location>
        <begin position="1"/>
        <end position="20"/>
    </location>
</feature>
<sequence>MNQLIEKTTQHMDQFKQKQRKLEENVRKTVIASLGLVLKSHSTCTGPNKVCSPSGSTSAMQLWFNPRLAQSAQWIARKRETVHANEALLHKQ</sequence>
<organism evidence="2 3">
    <name type="scientific">Dreissena polymorpha</name>
    <name type="common">Zebra mussel</name>
    <name type="synonym">Mytilus polymorpha</name>
    <dbReference type="NCBI Taxonomy" id="45954"/>
    <lineage>
        <taxon>Eukaryota</taxon>
        <taxon>Metazoa</taxon>
        <taxon>Spiralia</taxon>
        <taxon>Lophotrochozoa</taxon>
        <taxon>Mollusca</taxon>
        <taxon>Bivalvia</taxon>
        <taxon>Autobranchia</taxon>
        <taxon>Heteroconchia</taxon>
        <taxon>Euheterodonta</taxon>
        <taxon>Imparidentia</taxon>
        <taxon>Neoheterodontei</taxon>
        <taxon>Myida</taxon>
        <taxon>Dreissenoidea</taxon>
        <taxon>Dreissenidae</taxon>
        <taxon>Dreissena</taxon>
    </lineage>
</organism>